<dbReference type="InterPro" id="IPR036312">
    <property type="entry name" value="Bifun_inhib/LTP/seed_sf"/>
</dbReference>
<name>A0ABQ9A9Q2_9ROSI</name>
<dbReference type="SUPFAM" id="SSF47699">
    <property type="entry name" value="Bifunctional inhibitor/lipid-transfer protein/seed storage 2S albumin"/>
    <property type="match status" value="1"/>
</dbReference>
<reference evidence="2" key="1">
    <citation type="submission" date="2022-10" db="EMBL/GenBank/DDBJ databases">
        <authorList>
            <person name="Hyden B.L."/>
            <person name="Feng K."/>
            <person name="Yates T."/>
            <person name="Jawdy S."/>
            <person name="Smart L.B."/>
            <person name="Muchero W."/>
        </authorList>
    </citation>
    <scope>NUCLEOTIDE SEQUENCE</scope>
    <source>
        <tissue evidence="2">Shoot tip</tissue>
    </source>
</reference>
<reference evidence="2" key="2">
    <citation type="journal article" date="2023" name="Int. J. Mol. Sci.">
        <title>De Novo Assembly and Annotation of 11 Diverse Shrub Willow (Salix) Genomes Reveals Novel Gene Organization in Sex-Linked Regions.</title>
        <authorList>
            <person name="Hyden B."/>
            <person name="Feng K."/>
            <person name="Yates T.B."/>
            <person name="Jawdy S."/>
            <person name="Cereghino C."/>
            <person name="Smart L.B."/>
            <person name="Muchero W."/>
        </authorList>
    </citation>
    <scope>NUCLEOTIDE SEQUENCE</scope>
    <source>
        <tissue evidence="2">Shoot tip</tissue>
    </source>
</reference>
<evidence type="ECO:0000313" key="2">
    <source>
        <dbReference type="EMBL" id="KAJ6329246.1"/>
    </source>
</evidence>
<dbReference type="Proteomes" id="UP001141253">
    <property type="component" value="Chromosome 14"/>
</dbReference>
<feature type="region of interest" description="Disordered" evidence="1">
    <location>
        <begin position="97"/>
        <end position="134"/>
    </location>
</feature>
<evidence type="ECO:0000256" key="1">
    <source>
        <dbReference type="SAM" id="MobiDB-lite"/>
    </source>
</evidence>
<evidence type="ECO:0008006" key="4">
    <source>
        <dbReference type="Google" id="ProtNLM"/>
    </source>
</evidence>
<evidence type="ECO:0000313" key="3">
    <source>
        <dbReference type="Proteomes" id="UP001141253"/>
    </source>
</evidence>
<sequence length="186" mass="20357">MIRKNNFRPCTLEGISTRKAAALFAIPAGIPNQRKQKQKTQMGIVKILAAALLAAFLLLDPMTEAAPDPPQRPLCMPQFSLVNQACDSVILGTPLPNHSLTSGDGEGHGHGRRHGRRHRHRQGHGGSHHGSSSPEDNCCKWMKELDDECVCDLLSRLPPLLSKPAHEYTVYVGASCNVTYSCDMKL</sequence>
<dbReference type="EMBL" id="JAPFFI010000022">
    <property type="protein sequence ID" value="KAJ6329246.1"/>
    <property type="molecule type" value="Genomic_DNA"/>
</dbReference>
<accession>A0ABQ9A9Q2</accession>
<proteinExistence type="predicted"/>
<dbReference type="PANTHER" id="PTHR34377:SF3">
    <property type="entry name" value="TETRATRICOPEPTIDE REPEAT (TPR)-LIKE SUPERFAMILY PROTEIN"/>
    <property type="match status" value="1"/>
</dbReference>
<dbReference type="PANTHER" id="PTHR34377">
    <property type="entry name" value="TETRATRICOPEPTIDE REPEAT (TPR)-LIKE SUPERFAMILY PROTEIN"/>
    <property type="match status" value="1"/>
</dbReference>
<organism evidence="2 3">
    <name type="scientific">Salix suchowensis</name>
    <dbReference type="NCBI Taxonomy" id="1278906"/>
    <lineage>
        <taxon>Eukaryota</taxon>
        <taxon>Viridiplantae</taxon>
        <taxon>Streptophyta</taxon>
        <taxon>Embryophyta</taxon>
        <taxon>Tracheophyta</taxon>
        <taxon>Spermatophyta</taxon>
        <taxon>Magnoliopsida</taxon>
        <taxon>eudicotyledons</taxon>
        <taxon>Gunneridae</taxon>
        <taxon>Pentapetalae</taxon>
        <taxon>rosids</taxon>
        <taxon>fabids</taxon>
        <taxon>Malpighiales</taxon>
        <taxon>Salicaceae</taxon>
        <taxon>Saliceae</taxon>
        <taxon>Salix</taxon>
    </lineage>
</organism>
<keyword evidence="3" id="KW-1185">Reference proteome</keyword>
<protein>
    <recommendedName>
        <fullName evidence="4">Bifunctional inhibitor/plant lipid transfer protein/seed storage helical domain-containing protein</fullName>
    </recommendedName>
</protein>
<gene>
    <name evidence="2" type="ORF">OIU77_010843</name>
</gene>
<feature type="compositionally biased region" description="Basic residues" evidence="1">
    <location>
        <begin position="110"/>
        <end position="127"/>
    </location>
</feature>
<comment type="caution">
    <text evidence="2">The sequence shown here is derived from an EMBL/GenBank/DDBJ whole genome shotgun (WGS) entry which is preliminary data.</text>
</comment>